<evidence type="ECO:0000256" key="1">
    <source>
        <dbReference type="SAM" id="MobiDB-lite"/>
    </source>
</evidence>
<reference evidence="2" key="1">
    <citation type="submission" date="2023-08" db="EMBL/GenBank/DDBJ databases">
        <authorList>
            <person name="Chen Y."/>
            <person name="Shah S."/>
            <person name="Dougan E. K."/>
            <person name="Thang M."/>
            <person name="Chan C."/>
        </authorList>
    </citation>
    <scope>NUCLEOTIDE SEQUENCE</scope>
</reference>
<keyword evidence="3" id="KW-1185">Reference proteome</keyword>
<dbReference type="AlphaFoldDB" id="A0AA36JHE1"/>
<protein>
    <submittedName>
        <fullName evidence="2">Uncharacterized protein</fullName>
    </submittedName>
</protein>
<feature type="compositionally biased region" description="Basic and acidic residues" evidence="1">
    <location>
        <begin position="46"/>
        <end position="65"/>
    </location>
</feature>
<dbReference type="EMBL" id="CAUJNA010003585">
    <property type="protein sequence ID" value="CAJ1405465.1"/>
    <property type="molecule type" value="Genomic_DNA"/>
</dbReference>
<accession>A0AA36JHE1</accession>
<evidence type="ECO:0000313" key="2">
    <source>
        <dbReference type="EMBL" id="CAJ1405465.1"/>
    </source>
</evidence>
<name>A0AA36JHE1_9DINO</name>
<feature type="region of interest" description="Disordered" evidence="1">
    <location>
        <begin position="29"/>
        <end position="69"/>
    </location>
</feature>
<dbReference type="Proteomes" id="UP001178507">
    <property type="component" value="Unassembled WGS sequence"/>
</dbReference>
<evidence type="ECO:0000313" key="3">
    <source>
        <dbReference type="Proteomes" id="UP001178507"/>
    </source>
</evidence>
<gene>
    <name evidence="2" type="ORF">EVOR1521_LOCUS27665</name>
</gene>
<organism evidence="2 3">
    <name type="scientific">Effrenium voratum</name>
    <dbReference type="NCBI Taxonomy" id="2562239"/>
    <lineage>
        <taxon>Eukaryota</taxon>
        <taxon>Sar</taxon>
        <taxon>Alveolata</taxon>
        <taxon>Dinophyceae</taxon>
        <taxon>Suessiales</taxon>
        <taxon>Symbiodiniaceae</taxon>
        <taxon>Effrenium</taxon>
    </lineage>
</organism>
<comment type="caution">
    <text evidence="2">The sequence shown here is derived from an EMBL/GenBank/DDBJ whole genome shotgun (WGS) entry which is preliminary data.</text>
</comment>
<sequence length="207" mass="23497">MPEEAGSPYNHWASVRVRNTFLDVQVDEQEVSIRRSNSLPSNYSSKDSESSYRSREKPVTPRGMERPSAGLDLAHTSFQAAGLLERDQGSKEKDGAVTNPWLSAAQVMVRKELDGEIIDDETEEQFLERVGLTAEQMLADALQEPDHWSLRDRPTAEPRSHPATCVPCYFHLNDQCLFGNKCGACHDNSHNNYRTMRRFTRSSKIRL</sequence>
<proteinExistence type="predicted"/>